<evidence type="ECO:0000256" key="2">
    <source>
        <dbReference type="ARBA" id="ARBA00022857"/>
    </source>
</evidence>
<dbReference type="GO" id="GO:0016616">
    <property type="term" value="F:oxidoreductase activity, acting on the CH-OH group of donors, NAD or NADP as acceptor"/>
    <property type="evidence" value="ECO:0007669"/>
    <property type="project" value="TreeGrafter"/>
</dbReference>
<keyword evidence="4" id="KW-0472">Membrane</keyword>
<keyword evidence="4" id="KW-0812">Transmembrane</keyword>
<dbReference type="PROSITE" id="PS00061">
    <property type="entry name" value="ADH_SHORT"/>
    <property type="match status" value="1"/>
</dbReference>
<keyword evidence="3" id="KW-0560">Oxidoreductase</keyword>
<keyword evidence="4" id="KW-1133">Transmembrane helix</keyword>
<evidence type="ECO:0000256" key="1">
    <source>
        <dbReference type="ARBA" id="ARBA00006484"/>
    </source>
</evidence>
<dbReference type="OrthoDB" id="5840532at2759"/>
<keyword evidence="6" id="KW-1185">Reference proteome</keyword>
<dbReference type="Gene3D" id="3.40.50.720">
    <property type="entry name" value="NAD(P)-binding Rossmann-like Domain"/>
    <property type="match status" value="1"/>
</dbReference>
<dbReference type="InterPro" id="IPR020904">
    <property type="entry name" value="Sc_DH/Rdtase_CS"/>
</dbReference>
<gene>
    <name evidence="5" type="ORF">NA57DRAFT_42301</name>
</gene>
<sequence length="380" mass="41759">MSRPTQTLAREIHGSQGPSWFDHITIDLLWRVLQRSFLHPFISWIVPLSLISLGRSAYHPVVIGTCIFAVLVNAVHLFFYIDDAVAFPGSKEVDLGEEVVVITGGANGLGLSLAQMLGMNGATVIVLDIDKPKRDLEEVRGVTFFQCDVGSQKEMEEVAKKIRKEFGVVPTVLINNAAVVSPGPIFGVSIEEVERIYRINVLSHFHALHLWFPDMIKKRRGCVVTISSVMGKVGCANLSAYTSTKAALLSMHASLRADLNVLARENPKAANIRTILVSPGQLNTRMFADVATPSNFLAPIVEPVELGREIVRYIKEGRSGEISMPMYSRYMGWLGVMPHGIREIMRRLSGMDVAAVDGFGGWEPNVETDADSSLDEGESK</sequence>
<comment type="caution">
    <text evidence="5">The sequence shown here is derived from an EMBL/GenBank/DDBJ whole genome shotgun (WGS) entry which is preliminary data.</text>
</comment>
<dbReference type="PANTHER" id="PTHR24322">
    <property type="entry name" value="PKSB"/>
    <property type="match status" value="1"/>
</dbReference>
<protein>
    <submittedName>
        <fullName evidence="5">NAD(P)-binding protein</fullName>
    </submittedName>
</protein>
<keyword evidence="2" id="KW-0521">NADP</keyword>
<organism evidence="5 6">
    <name type="scientific">Rhizodiscina lignyota</name>
    <dbReference type="NCBI Taxonomy" id="1504668"/>
    <lineage>
        <taxon>Eukaryota</taxon>
        <taxon>Fungi</taxon>
        <taxon>Dikarya</taxon>
        <taxon>Ascomycota</taxon>
        <taxon>Pezizomycotina</taxon>
        <taxon>Dothideomycetes</taxon>
        <taxon>Pleosporomycetidae</taxon>
        <taxon>Aulographales</taxon>
        <taxon>Rhizodiscinaceae</taxon>
        <taxon>Rhizodiscina</taxon>
    </lineage>
</organism>
<accession>A0A9P4M4M3</accession>
<dbReference type="PRINTS" id="PR00081">
    <property type="entry name" value="GDHRDH"/>
</dbReference>
<evidence type="ECO:0000313" key="5">
    <source>
        <dbReference type="EMBL" id="KAF2096955.1"/>
    </source>
</evidence>
<evidence type="ECO:0000256" key="4">
    <source>
        <dbReference type="SAM" id="Phobius"/>
    </source>
</evidence>
<dbReference type="Pfam" id="PF00106">
    <property type="entry name" value="adh_short"/>
    <property type="match status" value="1"/>
</dbReference>
<dbReference type="InterPro" id="IPR036291">
    <property type="entry name" value="NAD(P)-bd_dom_sf"/>
</dbReference>
<reference evidence="5" key="1">
    <citation type="journal article" date="2020" name="Stud. Mycol.">
        <title>101 Dothideomycetes genomes: a test case for predicting lifestyles and emergence of pathogens.</title>
        <authorList>
            <person name="Haridas S."/>
            <person name="Albert R."/>
            <person name="Binder M."/>
            <person name="Bloem J."/>
            <person name="Labutti K."/>
            <person name="Salamov A."/>
            <person name="Andreopoulos B."/>
            <person name="Baker S."/>
            <person name="Barry K."/>
            <person name="Bills G."/>
            <person name="Bluhm B."/>
            <person name="Cannon C."/>
            <person name="Castanera R."/>
            <person name="Culley D."/>
            <person name="Daum C."/>
            <person name="Ezra D."/>
            <person name="Gonzalez J."/>
            <person name="Henrissat B."/>
            <person name="Kuo A."/>
            <person name="Liang C."/>
            <person name="Lipzen A."/>
            <person name="Lutzoni F."/>
            <person name="Magnuson J."/>
            <person name="Mondo S."/>
            <person name="Nolan M."/>
            <person name="Ohm R."/>
            <person name="Pangilinan J."/>
            <person name="Park H.-J."/>
            <person name="Ramirez L."/>
            <person name="Alfaro M."/>
            <person name="Sun H."/>
            <person name="Tritt A."/>
            <person name="Yoshinaga Y."/>
            <person name="Zwiers L.-H."/>
            <person name="Turgeon B."/>
            <person name="Goodwin S."/>
            <person name="Spatafora J."/>
            <person name="Crous P."/>
            <person name="Grigoriev I."/>
        </authorList>
    </citation>
    <scope>NUCLEOTIDE SEQUENCE</scope>
    <source>
        <strain evidence="5">CBS 133067</strain>
    </source>
</reference>
<evidence type="ECO:0000313" key="6">
    <source>
        <dbReference type="Proteomes" id="UP000799772"/>
    </source>
</evidence>
<proteinExistence type="inferred from homology"/>
<name>A0A9P4M4M3_9PEZI</name>
<dbReference type="SUPFAM" id="SSF51735">
    <property type="entry name" value="NAD(P)-binding Rossmann-fold domains"/>
    <property type="match status" value="1"/>
</dbReference>
<dbReference type="InterPro" id="IPR002347">
    <property type="entry name" value="SDR_fam"/>
</dbReference>
<feature type="transmembrane region" description="Helical" evidence="4">
    <location>
        <begin position="61"/>
        <end position="81"/>
    </location>
</feature>
<evidence type="ECO:0000256" key="3">
    <source>
        <dbReference type="ARBA" id="ARBA00023002"/>
    </source>
</evidence>
<dbReference type="EMBL" id="ML978129">
    <property type="protein sequence ID" value="KAF2096955.1"/>
    <property type="molecule type" value="Genomic_DNA"/>
</dbReference>
<dbReference type="Proteomes" id="UP000799772">
    <property type="component" value="Unassembled WGS sequence"/>
</dbReference>
<comment type="similarity">
    <text evidence="1">Belongs to the short-chain dehydrogenases/reductases (SDR) family.</text>
</comment>
<dbReference type="PANTHER" id="PTHR24322:SF736">
    <property type="entry name" value="RETINOL DEHYDROGENASE 10"/>
    <property type="match status" value="1"/>
</dbReference>
<dbReference type="AlphaFoldDB" id="A0A9P4M4M3"/>